<dbReference type="GO" id="GO:0004018">
    <property type="term" value="F:N6-(1,2-dicarboxyethyl)AMP AMP-lyase (fumarate-forming) activity"/>
    <property type="evidence" value="ECO:0007669"/>
    <property type="project" value="UniProtKB-UniRule"/>
</dbReference>
<evidence type="ECO:0000256" key="4">
    <source>
        <dbReference type="ARBA" id="ARBA00012339"/>
    </source>
</evidence>
<dbReference type="GO" id="GO:0044208">
    <property type="term" value="P:'de novo' AMP biosynthetic process"/>
    <property type="evidence" value="ECO:0007669"/>
    <property type="project" value="UniProtKB-UniPathway"/>
</dbReference>
<dbReference type="InterPro" id="IPR004769">
    <property type="entry name" value="Pur_lyase"/>
</dbReference>
<dbReference type="EMBL" id="MFVV01000014">
    <property type="protein sequence ID" value="OGJ03766.1"/>
    <property type="molecule type" value="Genomic_DNA"/>
</dbReference>
<dbReference type="Gene3D" id="1.10.275.10">
    <property type="entry name" value="Fumarase/aspartase (N-terminal domain)"/>
    <property type="match status" value="1"/>
</dbReference>
<comment type="caution">
    <text evidence="16">The sequence shown here is derived from an EMBL/GenBank/DDBJ whole genome shotgun (WGS) entry which is preliminary data.</text>
</comment>
<evidence type="ECO:0000259" key="15">
    <source>
        <dbReference type="Pfam" id="PF08328"/>
    </source>
</evidence>
<dbReference type="PRINTS" id="PR00149">
    <property type="entry name" value="FUMRATELYASE"/>
</dbReference>
<dbReference type="InterPro" id="IPR013539">
    <property type="entry name" value="PurB_C"/>
</dbReference>
<dbReference type="PROSITE" id="PS00163">
    <property type="entry name" value="FUMARATE_LYASES"/>
    <property type="match status" value="1"/>
</dbReference>
<dbReference type="GO" id="GO:0006189">
    <property type="term" value="P:'de novo' IMP biosynthetic process"/>
    <property type="evidence" value="ECO:0007669"/>
    <property type="project" value="UniProtKB-UniPathway"/>
</dbReference>
<dbReference type="AlphaFoldDB" id="A0A1F6YBP0"/>
<evidence type="ECO:0000256" key="7">
    <source>
        <dbReference type="ARBA" id="ARBA00023239"/>
    </source>
</evidence>
<name>A0A1F6YBP0_9BACT</name>
<organism evidence="16 17">
    <name type="scientific">Candidatus Nomurabacteria bacterium RIFCSPLOWO2_12_FULL_46_14</name>
    <dbReference type="NCBI Taxonomy" id="1801797"/>
    <lineage>
        <taxon>Bacteria</taxon>
        <taxon>Candidatus Nomuraibacteriota</taxon>
    </lineage>
</organism>
<feature type="domain" description="Fumarate lyase N-terminal" evidence="14">
    <location>
        <begin position="18"/>
        <end position="326"/>
    </location>
</feature>
<dbReference type="Gene3D" id="1.20.200.10">
    <property type="entry name" value="Fumarase/aspartase (Central domain)"/>
    <property type="match status" value="1"/>
</dbReference>
<evidence type="ECO:0000256" key="6">
    <source>
        <dbReference type="ARBA" id="ARBA00022755"/>
    </source>
</evidence>
<sequence length="469" mass="53913">MPSKSANNPLCAVSPIDGRYKKYTEPLVKYWSECASMKYKIIAEGEYLIALAEEKGVNLRKFSAKEKNIIRNLYNFREQEAAIISQIELTGYKNIKATNHDFKAIEYYIKDKLGRTSLRDVLEYVHFGLTSEDAGNIAYALMLGESLRNVYLPEIKIIINKIEKLARENKNIPMLARTHGQPASPTTLGKEFRIYAERLNRQLKQLQTHKLATKLNGATGNYNALYAAYPRMDWLKFSQKLIYSIGRERGVALEANIFTTQIESHDSYVELFDIMRRINYIIIDFNQDMWRYISDGWLLQKPKIGEIGSSTMPHKINPWFLENSEGNLGMANALFEFFARKLPISRLQRDLSDSTVLRNIGTAFGHSLIGFKYLNNQLGRIAVNKEKMLKDLNSHPEVITEAIQTILRREGVEMPYEKLKELSRGREIILADIHQFINSLKISEKVKKELLRITPTNYTGLATKLASQK</sequence>
<comment type="similarity">
    <text evidence="3 13">Belongs to the lyase 1 family. Adenylosuccinate lyase subfamily.</text>
</comment>
<dbReference type="InterPro" id="IPR020557">
    <property type="entry name" value="Fumarate_lyase_CS"/>
</dbReference>
<evidence type="ECO:0000256" key="12">
    <source>
        <dbReference type="NCBIfam" id="TIGR00928"/>
    </source>
</evidence>
<dbReference type="InterPro" id="IPR008948">
    <property type="entry name" value="L-Aspartase-like"/>
</dbReference>
<dbReference type="Gene3D" id="1.10.40.30">
    <property type="entry name" value="Fumarase/aspartase (C-terminal domain)"/>
    <property type="match status" value="1"/>
</dbReference>
<dbReference type="SUPFAM" id="SSF48557">
    <property type="entry name" value="L-aspartase-like"/>
    <property type="match status" value="1"/>
</dbReference>
<keyword evidence="7 13" id="KW-0456">Lyase</keyword>
<dbReference type="UniPathway" id="UPA00075">
    <property type="reaction ID" value="UER00336"/>
</dbReference>
<dbReference type="InterPro" id="IPR022761">
    <property type="entry name" value="Fumarate_lyase_N"/>
</dbReference>
<evidence type="ECO:0000313" key="16">
    <source>
        <dbReference type="EMBL" id="OGJ03766.1"/>
    </source>
</evidence>
<evidence type="ECO:0000256" key="11">
    <source>
        <dbReference type="ARBA" id="ARBA00049115"/>
    </source>
</evidence>
<dbReference type="Pfam" id="PF08328">
    <property type="entry name" value="ASL_C"/>
    <property type="match status" value="1"/>
</dbReference>
<dbReference type="InterPro" id="IPR000362">
    <property type="entry name" value="Fumarate_lyase_fam"/>
</dbReference>
<evidence type="ECO:0000256" key="8">
    <source>
        <dbReference type="ARBA" id="ARBA00024477"/>
    </source>
</evidence>
<reference evidence="16 17" key="1">
    <citation type="journal article" date="2016" name="Nat. Commun.">
        <title>Thousands of microbial genomes shed light on interconnected biogeochemical processes in an aquifer system.</title>
        <authorList>
            <person name="Anantharaman K."/>
            <person name="Brown C.T."/>
            <person name="Hug L.A."/>
            <person name="Sharon I."/>
            <person name="Castelle C.J."/>
            <person name="Probst A.J."/>
            <person name="Thomas B.C."/>
            <person name="Singh A."/>
            <person name="Wilkins M.J."/>
            <person name="Karaoz U."/>
            <person name="Brodie E.L."/>
            <person name="Williams K.H."/>
            <person name="Hubbard S.S."/>
            <person name="Banfield J.F."/>
        </authorList>
    </citation>
    <scope>NUCLEOTIDE SEQUENCE [LARGE SCALE GENOMIC DNA]</scope>
</reference>
<evidence type="ECO:0000256" key="3">
    <source>
        <dbReference type="ARBA" id="ARBA00008273"/>
    </source>
</evidence>
<evidence type="ECO:0000259" key="14">
    <source>
        <dbReference type="Pfam" id="PF00206"/>
    </source>
</evidence>
<dbReference type="PANTHER" id="PTHR43411:SF1">
    <property type="entry name" value="ADENYLOSUCCINATE LYASE"/>
    <property type="match status" value="1"/>
</dbReference>
<comment type="pathway">
    <text evidence="1 13">Purine metabolism; IMP biosynthesis via de novo pathway; 5-amino-1-(5-phospho-D-ribosyl)imidazole-4-carboxamide from 5-amino-1-(5-phospho-D-ribosyl)imidazole-4-carboxylate: step 2/2.</text>
</comment>
<comment type="catalytic activity">
    <reaction evidence="8">
        <text>(2S)-2-[5-amino-1-(5-phospho-beta-D-ribosyl)imidazole-4-carboxamido]succinate = 5-amino-1-(5-phospho-beta-D-ribosyl)imidazole-4-carboxamide + fumarate</text>
        <dbReference type="Rhea" id="RHEA:23920"/>
        <dbReference type="ChEBI" id="CHEBI:29806"/>
        <dbReference type="ChEBI" id="CHEBI:58443"/>
        <dbReference type="ChEBI" id="CHEBI:58475"/>
        <dbReference type="EC" id="4.3.2.2"/>
    </reaction>
    <physiologicalReaction direction="left-to-right" evidence="8">
        <dbReference type="Rhea" id="RHEA:23921"/>
    </physiologicalReaction>
</comment>
<dbReference type="UniPathway" id="UPA00074">
    <property type="reaction ID" value="UER00132"/>
</dbReference>
<dbReference type="GO" id="GO:0070626">
    <property type="term" value="F:(S)-2-(5-amino-1-(5-phospho-D-ribosyl)imidazole-4-carboxamido) succinate lyase (fumarate-forming) activity"/>
    <property type="evidence" value="ECO:0007669"/>
    <property type="project" value="RHEA"/>
</dbReference>
<evidence type="ECO:0000256" key="10">
    <source>
        <dbReference type="ARBA" id="ARBA00030717"/>
    </source>
</evidence>
<comment type="pathway">
    <text evidence="2 13">Purine metabolism; AMP biosynthesis via de novo pathway; AMP from IMP: step 2/2.</text>
</comment>
<dbReference type="InterPro" id="IPR024083">
    <property type="entry name" value="Fumarase/histidase_N"/>
</dbReference>
<evidence type="ECO:0000256" key="5">
    <source>
        <dbReference type="ARBA" id="ARBA00017058"/>
    </source>
</evidence>
<comment type="function">
    <text evidence="9">Catalyzes two reactions in de novo purine nucleotide biosynthesis. Catalyzes the breakdown of 5-aminoimidazole- (N-succinylocarboxamide) ribotide (SAICAR or 2-[5-amino-1-(5-phospho-beta-D-ribosyl)imidazole-4-carboxamido]succinate) to 5-aminoimidazole-4-carboxamide ribotide (AICAR or 5-amino-1-(5-phospho-beta-D-ribosyl)imidazole-4-carboxamide) and fumarate, and of adenylosuccinate (ADS or N(6)-(1,2-dicarboxyethyl)-AMP) to adenosine monophosphate (AMP) and fumarate.</text>
</comment>
<proteinExistence type="inferred from homology"/>
<keyword evidence="6 13" id="KW-0658">Purine biosynthesis</keyword>
<dbReference type="EC" id="4.3.2.2" evidence="4 12"/>
<comment type="catalytic activity">
    <reaction evidence="11">
        <text>N(6)-(1,2-dicarboxyethyl)-AMP = fumarate + AMP</text>
        <dbReference type="Rhea" id="RHEA:16853"/>
        <dbReference type="ChEBI" id="CHEBI:29806"/>
        <dbReference type="ChEBI" id="CHEBI:57567"/>
        <dbReference type="ChEBI" id="CHEBI:456215"/>
        <dbReference type="EC" id="4.3.2.2"/>
    </reaction>
    <physiologicalReaction direction="left-to-right" evidence="11">
        <dbReference type="Rhea" id="RHEA:16854"/>
    </physiologicalReaction>
</comment>
<gene>
    <name evidence="16" type="ORF">A3G06_02540</name>
</gene>
<dbReference type="Pfam" id="PF00206">
    <property type="entry name" value="Lyase_1"/>
    <property type="match status" value="1"/>
</dbReference>
<evidence type="ECO:0000256" key="2">
    <source>
        <dbReference type="ARBA" id="ARBA00004734"/>
    </source>
</evidence>
<dbReference type="NCBIfam" id="TIGR00928">
    <property type="entry name" value="purB"/>
    <property type="match status" value="1"/>
</dbReference>
<dbReference type="NCBIfam" id="NF006764">
    <property type="entry name" value="PRK09285.1"/>
    <property type="match status" value="1"/>
</dbReference>
<evidence type="ECO:0000256" key="9">
    <source>
        <dbReference type="ARBA" id="ARBA00025012"/>
    </source>
</evidence>
<feature type="domain" description="Adenylosuccinate lyase PurB C-terminal" evidence="15">
    <location>
        <begin position="345"/>
        <end position="459"/>
    </location>
</feature>
<evidence type="ECO:0000256" key="1">
    <source>
        <dbReference type="ARBA" id="ARBA00004706"/>
    </source>
</evidence>
<dbReference type="STRING" id="1801797.A3G06_02540"/>
<evidence type="ECO:0000256" key="13">
    <source>
        <dbReference type="RuleBase" id="RU361172"/>
    </source>
</evidence>
<accession>A0A1F6YBP0</accession>
<dbReference type="PANTHER" id="PTHR43411">
    <property type="entry name" value="ADENYLOSUCCINATE LYASE"/>
    <property type="match status" value="1"/>
</dbReference>
<evidence type="ECO:0000313" key="17">
    <source>
        <dbReference type="Proteomes" id="UP000176192"/>
    </source>
</evidence>
<dbReference type="InterPro" id="IPR047136">
    <property type="entry name" value="PurB_bact"/>
</dbReference>
<dbReference type="Proteomes" id="UP000176192">
    <property type="component" value="Unassembled WGS sequence"/>
</dbReference>
<protein>
    <recommendedName>
        <fullName evidence="5 12">Adenylosuccinate lyase</fullName>
        <shortName evidence="13">ASL</shortName>
        <ecNumber evidence="4 12">4.3.2.2</ecNumber>
    </recommendedName>
    <alternativeName>
        <fullName evidence="10 13">Adenylosuccinase</fullName>
    </alternativeName>
</protein>